<dbReference type="Pfam" id="PF01864">
    <property type="entry name" value="CarS-like"/>
    <property type="match status" value="1"/>
</dbReference>
<evidence type="ECO:0000313" key="2">
    <source>
        <dbReference type="EMBL" id="OGY41301.1"/>
    </source>
</evidence>
<proteinExistence type="predicted"/>
<evidence type="ECO:0000256" key="1">
    <source>
        <dbReference type="SAM" id="Phobius"/>
    </source>
</evidence>
<gene>
    <name evidence="2" type="ORF">A2Y82_03755</name>
</gene>
<dbReference type="EMBL" id="MHHZ01000020">
    <property type="protein sequence ID" value="OGY41301.1"/>
    <property type="molecule type" value="Genomic_DNA"/>
</dbReference>
<evidence type="ECO:0000313" key="3">
    <source>
        <dbReference type="Proteomes" id="UP000176498"/>
    </source>
</evidence>
<dbReference type="AlphaFoldDB" id="A0A1G1XMW4"/>
<keyword evidence="1" id="KW-0472">Membrane</keyword>
<organism evidence="2 3">
    <name type="scientific">Candidatus Buchananbacteria bacterium RBG_13_36_9</name>
    <dbReference type="NCBI Taxonomy" id="1797530"/>
    <lineage>
        <taxon>Bacteria</taxon>
        <taxon>Candidatus Buchananiibacteriota</taxon>
    </lineage>
</organism>
<feature type="transmembrane region" description="Helical" evidence="1">
    <location>
        <begin position="116"/>
        <end position="135"/>
    </location>
</feature>
<dbReference type="PANTHER" id="PTHR39650">
    <property type="entry name" value="CDP-ARCHAEOL SYNTHASE"/>
    <property type="match status" value="1"/>
</dbReference>
<dbReference type="Proteomes" id="UP000176498">
    <property type="component" value="Unassembled WGS sequence"/>
</dbReference>
<comment type="caution">
    <text evidence="2">The sequence shown here is derived from an EMBL/GenBank/DDBJ whole genome shotgun (WGS) entry which is preliminary data.</text>
</comment>
<evidence type="ECO:0008006" key="4">
    <source>
        <dbReference type="Google" id="ProtNLM"/>
    </source>
</evidence>
<reference evidence="2 3" key="1">
    <citation type="journal article" date="2016" name="Nat. Commun.">
        <title>Thousands of microbial genomes shed light on interconnected biogeochemical processes in an aquifer system.</title>
        <authorList>
            <person name="Anantharaman K."/>
            <person name="Brown C.T."/>
            <person name="Hug L.A."/>
            <person name="Sharon I."/>
            <person name="Castelle C.J."/>
            <person name="Probst A.J."/>
            <person name="Thomas B.C."/>
            <person name="Singh A."/>
            <person name="Wilkins M.J."/>
            <person name="Karaoz U."/>
            <person name="Brodie E.L."/>
            <person name="Williams K.H."/>
            <person name="Hubbard S.S."/>
            <person name="Banfield J.F."/>
        </authorList>
    </citation>
    <scope>NUCLEOTIDE SEQUENCE [LARGE SCALE GENOMIC DNA]</scope>
</reference>
<name>A0A1G1XMW4_9BACT</name>
<feature type="transmembrane region" description="Helical" evidence="1">
    <location>
        <begin position="141"/>
        <end position="161"/>
    </location>
</feature>
<keyword evidence="1" id="KW-0812">Transmembrane</keyword>
<dbReference type="InterPro" id="IPR032690">
    <property type="entry name" value="CarS"/>
</dbReference>
<feature type="transmembrane region" description="Helical" evidence="1">
    <location>
        <begin position="43"/>
        <end position="64"/>
    </location>
</feature>
<keyword evidence="1" id="KW-1133">Transmembrane helix</keyword>
<sequence>MLPAYFGNMAPVFATKIFGNKLAYPLDCNLKIKGQEILGKNKTWRGLVAGIIVGIAVVYLQAYLYDFNFFKNLSLFNYQAIDQFTYGFLFGFGVILGDAVKSFFKRRANLKPGAKWLSWDQLDFLGALILILFVYLPPWYIFLLIIIISPFLPIATNWLGYKLKIKKVSW</sequence>
<dbReference type="PANTHER" id="PTHR39650:SF1">
    <property type="entry name" value="CDP-ARCHAEOL SYNTHASE"/>
    <property type="match status" value="1"/>
</dbReference>
<accession>A0A1G1XMW4</accession>
<feature type="transmembrane region" description="Helical" evidence="1">
    <location>
        <begin position="84"/>
        <end position="104"/>
    </location>
</feature>
<protein>
    <recommendedName>
        <fullName evidence="4">CDP-2,3-bis-(O-geranylgeranyl)-sn-glycerol synthase</fullName>
    </recommendedName>
</protein>